<dbReference type="RefSeq" id="WP_150942246.1">
    <property type="nucleotide sequence ID" value="NZ_VCMV01000003.1"/>
</dbReference>
<dbReference type="EMBL" id="VCMV01000003">
    <property type="protein sequence ID" value="KAB0269188.1"/>
    <property type="molecule type" value="Genomic_DNA"/>
</dbReference>
<keyword evidence="1" id="KW-0732">Signal</keyword>
<dbReference type="OrthoDB" id="8227785at2"/>
<protein>
    <recommendedName>
        <fullName evidence="4">FlgO domain-containing protein</fullName>
    </recommendedName>
</protein>
<evidence type="ECO:0000313" key="3">
    <source>
        <dbReference type="Proteomes" id="UP000325684"/>
    </source>
</evidence>
<evidence type="ECO:0000256" key="1">
    <source>
        <dbReference type="SAM" id="SignalP"/>
    </source>
</evidence>
<gene>
    <name evidence="2" type="ORF">FEZ63_03535</name>
</gene>
<comment type="caution">
    <text evidence="2">The sequence shown here is derived from an EMBL/GenBank/DDBJ whole genome shotgun (WGS) entry which is preliminary data.</text>
</comment>
<evidence type="ECO:0008006" key="4">
    <source>
        <dbReference type="Google" id="ProtNLM"/>
    </source>
</evidence>
<dbReference type="PROSITE" id="PS51257">
    <property type="entry name" value="PROKAR_LIPOPROTEIN"/>
    <property type="match status" value="1"/>
</dbReference>
<proteinExistence type="predicted"/>
<reference evidence="2 3" key="1">
    <citation type="journal article" date="2019" name="Microorganisms">
        <title>Genome Insights into the Novel Species Microvirga brassicacearum, a Rapeseed Endophyte with Biotechnological Potential.</title>
        <authorList>
            <person name="Jimenez-Gomez A."/>
            <person name="Saati-Santamaria Z."/>
            <person name="Igual J.M."/>
            <person name="Rivas R."/>
            <person name="Mateos P.F."/>
            <person name="Garcia-Fraile P."/>
        </authorList>
    </citation>
    <scope>NUCLEOTIDE SEQUENCE [LARGE SCALE GENOMIC DNA]</scope>
    <source>
        <strain evidence="2 3">CDVBN77</strain>
    </source>
</reference>
<name>A0A5N3PHH8_9HYPH</name>
<organism evidence="2 3">
    <name type="scientific">Microvirga brassicacearum</name>
    <dbReference type="NCBI Taxonomy" id="2580413"/>
    <lineage>
        <taxon>Bacteria</taxon>
        <taxon>Pseudomonadati</taxon>
        <taxon>Pseudomonadota</taxon>
        <taxon>Alphaproteobacteria</taxon>
        <taxon>Hyphomicrobiales</taxon>
        <taxon>Methylobacteriaceae</taxon>
        <taxon>Microvirga</taxon>
    </lineage>
</organism>
<feature type="signal peptide" evidence="1">
    <location>
        <begin position="1"/>
        <end position="20"/>
    </location>
</feature>
<keyword evidence="3" id="KW-1185">Reference proteome</keyword>
<feature type="chain" id="PRO_5024418719" description="FlgO domain-containing protein" evidence="1">
    <location>
        <begin position="21"/>
        <end position="178"/>
    </location>
</feature>
<dbReference type="AlphaFoldDB" id="A0A5N3PHH8"/>
<dbReference type="Proteomes" id="UP000325684">
    <property type="component" value="Unassembled WGS sequence"/>
</dbReference>
<accession>A0A5N3PHH8</accession>
<sequence length="178" mass="18905">MRIFLSCLLLGLLTACQTTRVSPPNVVAATHFPADGWTSQTRNGDGGSVTIFACSEARCGKDVLVAISQKTLRQAGPSTEDLLRMRSFDDAMLKELLTLSIKGRSGSDVAAIGNVRKMNGDPVGFFVDGTVTRDGKILSVAAEMRVRGNRLVTASAYAASAQTARNSLKFVNVPALLN</sequence>
<evidence type="ECO:0000313" key="2">
    <source>
        <dbReference type="EMBL" id="KAB0269188.1"/>
    </source>
</evidence>